<gene>
    <name evidence="13" type="primary">fliM</name>
    <name evidence="13" type="ORF">PMES_03010</name>
</gene>
<dbReference type="GO" id="GO:0005886">
    <property type="term" value="C:plasma membrane"/>
    <property type="evidence" value="ECO:0007669"/>
    <property type="project" value="UniProtKB-SubCell"/>
</dbReference>
<dbReference type="Gene3D" id="2.30.330.10">
    <property type="entry name" value="SpoA-like"/>
    <property type="match status" value="1"/>
</dbReference>
<dbReference type="SUPFAM" id="SSF101801">
    <property type="entry name" value="Surface presentation of antigens (SPOA)"/>
    <property type="match status" value="1"/>
</dbReference>
<keyword evidence="13" id="KW-0282">Flagellum</keyword>
<keyword evidence="14" id="KW-1185">Reference proteome</keyword>
<dbReference type="GO" id="GO:0071978">
    <property type="term" value="P:bacterial-type flagellum-dependent swarming motility"/>
    <property type="evidence" value="ECO:0007669"/>
    <property type="project" value="TreeGrafter"/>
</dbReference>
<keyword evidence="7" id="KW-0997">Cell inner membrane</keyword>
<evidence type="ECO:0000256" key="6">
    <source>
        <dbReference type="ARBA" id="ARBA00022500"/>
    </source>
</evidence>
<dbReference type="GO" id="GO:0050918">
    <property type="term" value="P:positive chemotaxis"/>
    <property type="evidence" value="ECO:0007669"/>
    <property type="project" value="TreeGrafter"/>
</dbReference>
<sequence length="314" mass="34082">MIDSVTSDTPDGPVEEQIIHMATISYERMPMLEVLFDRFALSLSGAIKSYSGATTEVTLTDFSYGNCGAALDSLAAPTLVAMTSATGWEGRLATVIEPKLLFSLLEFMLGGRTAGEREWEPRSFTTIEKRIGSQLCDVALRELSSAFAPVTDVEFCVDHLENSPRALVLAPPASACIKVELRVEVEGRGGNLIFVIPNATFEKLRPQLIESFFGAQLGVDTGWRDQLAGSLQGTNVDLTAVLHELQVPLNDVLAWQRGQTIDLGIAGDNLATVTCSGRPMFRAAMGRRRNGSVALRVTEKLEDKEMEELNGALD</sequence>
<reference evidence="13" key="1">
    <citation type="submission" date="2013-03" db="EMBL/GenBank/DDBJ databases">
        <title>Genome Sequence of the Profundibacterium mesophilum strain KAUST100406-0324T from Red Sea, a novel genus in the family Rhodobacteraceae.</title>
        <authorList>
            <person name="Essack M."/>
            <person name="Alam I."/>
            <person name="Lafi F."/>
            <person name="Alawi W."/>
            <person name="Kamanu F."/>
            <person name="Al-Suwailem A."/>
            <person name="Lee O.O."/>
            <person name="Xu Y."/>
            <person name="Bajic V."/>
            <person name="Qian P.-Y."/>
            <person name="Archer J."/>
        </authorList>
    </citation>
    <scope>NUCLEOTIDE SEQUENCE</scope>
    <source>
        <strain evidence="13">KAUST100406-0324</strain>
    </source>
</reference>
<evidence type="ECO:0000313" key="14">
    <source>
        <dbReference type="Proteomes" id="UP000698242"/>
    </source>
</evidence>
<dbReference type="InterPro" id="IPR036429">
    <property type="entry name" value="SpoA-like_sf"/>
</dbReference>
<dbReference type="PANTHER" id="PTHR30034:SF3">
    <property type="entry name" value="FLAGELLAR MOTOR SWITCH PROTEIN FLIM"/>
    <property type="match status" value="1"/>
</dbReference>
<evidence type="ECO:0000256" key="10">
    <source>
        <dbReference type="ARBA" id="ARBA00023143"/>
    </source>
</evidence>
<evidence type="ECO:0000256" key="3">
    <source>
        <dbReference type="ARBA" id="ARBA00011049"/>
    </source>
</evidence>
<dbReference type="CDD" id="cd17908">
    <property type="entry name" value="FliM"/>
    <property type="match status" value="1"/>
</dbReference>
<keyword evidence="13" id="KW-0966">Cell projection</keyword>
<evidence type="ECO:0000256" key="8">
    <source>
        <dbReference type="ARBA" id="ARBA00022779"/>
    </source>
</evidence>
<evidence type="ECO:0000259" key="12">
    <source>
        <dbReference type="Pfam" id="PF01052"/>
    </source>
</evidence>
<evidence type="ECO:0000256" key="1">
    <source>
        <dbReference type="ARBA" id="ARBA00004117"/>
    </source>
</evidence>
<dbReference type="Proteomes" id="UP000698242">
    <property type="component" value="Unassembled WGS sequence"/>
</dbReference>
<evidence type="ECO:0000256" key="2">
    <source>
        <dbReference type="ARBA" id="ARBA00004417"/>
    </source>
</evidence>
<dbReference type="SUPFAM" id="SSF103039">
    <property type="entry name" value="CheC-like"/>
    <property type="match status" value="1"/>
</dbReference>
<evidence type="ECO:0000256" key="4">
    <source>
        <dbReference type="ARBA" id="ARBA00021898"/>
    </source>
</evidence>
<dbReference type="Pfam" id="PF02154">
    <property type="entry name" value="FliM"/>
    <property type="match status" value="1"/>
</dbReference>
<comment type="similarity">
    <text evidence="3">Belongs to the FliM family.</text>
</comment>
<evidence type="ECO:0000256" key="11">
    <source>
        <dbReference type="ARBA" id="ARBA00025044"/>
    </source>
</evidence>
<dbReference type="PANTHER" id="PTHR30034">
    <property type="entry name" value="FLAGELLAR MOTOR SWITCH PROTEIN FLIM"/>
    <property type="match status" value="1"/>
</dbReference>
<keyword evidence="10" id="KW-0975">Bacterial flagellum</keyword>
<comment type="function">
    <text evidence="11">FliM is one of three proteins (FliG, FliN, FliM) that forms the rotor-mounted switch complex (C ring), located at the base of the basal body. This complex interacts with the CheY and CheZ chemotaxis proteins, in addition to contacting components of the motor that determine the direction of flagellar rotation.</text>
</comment>
<dbReference type="InterPro" id="IPR028976">
    <property type="entry name" value="CheC-like_sf"/>
</dbReference>
<keyword evidence="5" id="KW-1003">Cell membrane</keyword>
<keyword evidence="9" id="KW-0472">Membrane</keyword>
<dbReference type="GO" id="GO:0003774">
    <property type="term" value="F:cytoskeletal motor activity"/>
    <property type="evidence" value="ECO:0007669"/>
    <property type="project" value="InterPro"/>
</dbReference>
<name>A0A921NSK5_9RHOB</name>
<dbReference type="GO" id="GO:0009425">
    <property type="term" value="C:bacterial-type flagellum basal body"/>
    <property type="evidence" value="ECO:0007669"/>
    <property type="project" value="UniProtKB-SubCell"/>
</dbReference>
<evidence type="ECO:0000256" key="5">
    <source>
        <dbReference type="ARBA" id="ARBA00022475"/>
    </source>
</evidence>
<keyword evidence="6" id="KW-0145">Chemotaxis</keyword>
<evidence type="ECO:0000313" key="13">
    <source>
        <dbReference type="EMBL" id="KAF0674628.1"/>
    </source>
</evidence>
<dbReference type="Gene3D" id="3.40.1550.10">
    <property type="entry name" value="CheC-like"/>
    <property type="match status" value="1"/>
</dbReference>
<dbReference type="InterPro" id="IPR001543">
    <property type="entry name" value="FliN-like_C"/>
</dbReference>
<dbReference type="InterPro" id="IPR001689">
    <property type="entry name" value="Flag_FliM"/>
</dbReference>
<dbReference type="Pfam" id="PF01052">
    <property type="entry name" value="FliMN_C"/>
    <property type="match status" value="1"/>
</dbReference>
<proteinExistence type="inferred from homology"/>
<keyword evidence="8" id="KW-0283">Flagellar rotation</keyword>
<evidence type="ECO:0000256" key="9">
    <source>
        <dbReference type="ARBA" id="ARBA00023136"/>
    </source>
</evidence>
<organism evidence="13 14">
    <name type="scientific">Profundibacterium mesophilum KAUST100406-0324</name>
    <dbReference type="NCBI Taxonomy" id="1037889"/>
    <lineage>
        <taxon>Bacteria</taxon>
        <taxon>Pseudomonadati</taxon>
        <taxon>Pseudomonadota</taxon>
        <taxon>Alphaproteobacteria</taxon>
        <taxon>Rhodobacterales</taxon>
        <taxon>Roseobacteraceae</taxon>
        <taxon>Profundibacterium</taxon>
    </lineage>
</organism>
<dbReference type="EMBL" id="APKE01000036">
    <property type="protein sequence ID" value="KAF0674628.1"/>
    <property type="molecule type" value="Genomic_DNA"/>
</dbReference>
<comment type="caution">
    <text evidence="13">The sequence shown here is derived from an EMBL/GenBank/DDBJ whole genome shotgun (WGS) entry which is preliminary data.</text>
</comment>
<dbReference type="AlphaFoldDB" id="A0A921NSK5"/>
<protein>
    <recommendedName>
        <fullName evidence="4">Flagellar motor switch protein FliM</fullName>
    </recommendedName>
</protein>
<keyword evidence="13" id="KW-0969">Cilium</keyword>
<accession>A0A921NSK5</accession>
<feature type="domain" description="Flagellar motor switch protein FliN-like C-terminal" evidence="12">
    <location>
        <begin position="231"/>
        <end position="301"/>
    </location>
</feature>
<comment type="subcellular location">
    <subcellularLocation>
        <location evidence="1">Bacterial flagellum basal body</location>
    </subcellularLocation>
    <subcellularLocation>
        <location evidence="2">Cell inner membrane</location>
        <topology evidence="2">Peripheral membrane protein</topology>
    </subcellularLocation>
</comment>
<evidence type="ECO:0000256" key="7">
    <source>
        <dbReference type="ARBA" id="ARBA00022519"/>
    </source>
</evidence>